<dbReference type="AlphaFoldDB" id="A0AAI9WZS7"/>
<gene>
    <name evidence="2" type="ORF">KGF56_000650</name>
</gene>
<feature type="region of interest" description="Disordered" evidence="1">
    <location>
        <begin position="1"/>
        <end position="134"/>
    </location>
</feature>
<feature type="compositionally biased region" description="Polar residues" evidence="1">
    <location>
        <begin position="92"/>
        <end position="106"/>
    </location>
</feature>
<feature type="region of interest" description="Disordered" evidence="1">
    <location>
        <begin position="232"/>
        <end position="253"/>
    </location>
</feature>
<feature type="compositionally biased region" description="Low complexity" evidence="1">
    <location>
        <begin position="21"/>
        <end position="50"/>
    </location>
</feature>
<evidence type="ECO:0000313" key="2">
    <source>
        <dbReference type="EMBL" id="KAI3406518.2"/>
    </source>
</evidence>
<evidence type="ECO:0000313" key="3">
    <source>
        <dbReference type="Proteomes" id="UP001202479"/>
    </source>
</evidence>
<organism evidence="2 3">
    <name type="scientific">Candida oxycetoniae</name>
    <dbReference type="NCBI Taxonomy" id="497107"/>
    <lineage>
        <taxon>Eukaryota</taxon>
        <taxon>Fungi</taxon>
        <taxon>Dikarya</taxon>
        <taxon>Ascomycota</taxon>
        <taxon>Saccharomycotina</taxon>
        <taxon>Pichiomycetes</taxon>
        <taxon>Debaryomycetaceae</taxon>
        <taxon>Candida/Lodderomyces clade</taxon>
        <taxon>Candida</taxon>
    </lineage>
</organism>
<feature type="compositionally biased region" description="Polar residues" evidence="1">
    <location>
        <begin position="71"/>
        <end position="84"/>
    </location>
</feature>
<dbReference type="RefSeq" id="XP_049182263.1">
    <property type="nucleotide sequence ID" value="XM_049326583.1"/>
</dbReference>
<feature type="compositionally biased region" description="Low complexity" evidence="1">
    <location>
        <begin position="107"/>
        <end position="134"/>
    </location>
</feature>
<reference evidence="2" key="1">
    <citation type="journal article" date="2022" name="DNA Res.">
        <title>Genome analysis of five recently described species of the CUG-Ser clade uncovers Candida theae as a new hybrid lineage with pathogenic potential in the Candida parapsilosis species complex.</title>
        <authorList>
            <person name="Mixao V."/>
            <person name="Del Olmo V."/>
            <person name="Hegedusova E."/>
            <person name="Saus E."/>
            <person name="Pryszcz L."/>
            <person name="Cillingova A."/>
            <person name="Nosek J."/>
            <person name="Gabaldon T."/>
        </authorList>
    </citation>
    <scope>NUCLEOTIDE SEQUENCE</scope>
    <source>
        <strain evidence="2">CBS 10844</strain>
    </source>
</reference>
<comment type="caution">
    <text evidence="2">The sequence shown here is derived from an EMBL/GenBank/DDBJ whole genome shotgun (WGS) entry which is preliminary data.</text>
</comment>
<feature type="compositionally biased region" description="Acidic residues" evidence="1">
    <location>
        <begin position="232"/>
        <end position="247"/>
    </location>
</feature>
<sequence length="346" mass="38371">MLQSPFTFDSSKRRNRGLLNTSRSTQTQAQAQTQTQAQTQAQSATTPRTPETVDIRPLYTCNLHLHPPTPTVTQLLDTPPSSSIRKPKRQRTMNTTPANLSPTNTGSSSRLRLNSNPNSSSSSSSSSSSTSRLDTWSRTIAATATIINTRAIQEAAPMLIPMSTPESFSTPSVEASIESNLRLIQLKLNTLEASSVKSDIERILRTTINELTNERARRKQLPRRLYTEFMVSDDEDEEGDEEQQVVDEESRRADFSFETPRDQILSRSMTVPPPIVDTPRPGPICRRLFDSDYEEEDVAEGERWRGRGRGRAAAAAAAAAGEGDEEELEEELPCFILSNLQQSSVS</sequence>
<dbReference type="Proteomes" id="UP001202479">
    <property type="component" value="Unassembled WGS sequence"/>
</dbReference>
<protein>
    <submittedName>
        <fullName evidence="2">Uncharacterized protein</fullName>
    </submittedName>
</protein>
<proteinExistence type="predicted"/>
<evidence type="ECO:0000256" key="1">
    <source>
        <dbReference type="SAM" id="MobiDB-lite"/>
    </source>
</evidence>
<dbReference type="GeneID" id="73378267"/>
<dbReference type="EMBL" id="JAHUZD010000023">
    <property type="protein sequence ID" value="KAI3406518.2"/>
    <property type="molecule type" value="Genomic_DNA"/>
</dbReference>
<accession>A0AAI9WZS7</accession>
<name>A0AAI9WZS7_9ASCO</name>
<keyword evidence="3" id="KW-1185">Reference proteome</keyword>